<protein>
    <submittedName>
        <fullName evidence="1">Uncharacterized protein</fullName>
    </submittedName>
</protein>
<keyword evidence="2" id="KW-1185">Reference proteome</keyword>
<dbReference type="Proteomes" id="UP000265520">
    <property type="component" value="Unassembled WGS sequence"/>
</dbReference>
<accession>A0A392THJ6</accession>
<reference evidence="1 2" key="1">
    <citation type="journal article" date="2018" name="Front. Plant Sci.">
        <title>Red Clover (Trifolium pratense) and Zigzag Clover (T. medium) - A Picture of Genomic Similarities and Differences.</title>
        <authorList>
            <person name="Dluhosova J."/>
            <person name="Istvanek J."/>
            <person name="Nedelnik J."/>
            <person name="Repkova J."/>
        </authorList>
    </citation>
    <scope>NUCLEOTIDE SEQUENCE [LARGE SCALE GENOMIC DNA]</scope>
    <source>
        <strain evidence="2">cv. 10/8</strain>
        <tissue evidence="1">Leaf</tissue>
    </source>
</reference>
<feature type="non-terminal residue" evidence="1">
    <location>
        <position position="43"/>
    </location>
</feature>
<dbReference type="AlphaFoldDB" id="A0A392THJ6"/>
<evidence type="ECO:0000313" key="2">
    <source>
        <dbReference type="Proteomes" id="UP000265520"/>
    </source>
</evidence>
<proteinExistence type="predicted"/>
<comment type="caution">
    <text evidence="1">The sequence shown here is derived from an EMBL/GenBank/DDBJ whole genome shotgun (WGS) entry which is preliminary data.</text>
</comment>
<name>A0A392THJ6_9FABA</name>
<evidence type="ECO:0000313" key="1">
    <source>
        <dbReference type="EMBL" id="MCI59670.1"/>
    </source>
</evidence>
<dbReference type="EMBL" id="LXQA010568022">
    <property type="protein sequence ID" value="MCI59670.1"/>
    <property type="molecule type" value="Genomic_DNA"/>
</dbReference>
<organism evidence="1 2">
    <name type="scientific">Trifolium medium</name>
    <dbReference type="NCBI Taxonomy" id="97028"/>
    <lineage>
        <taxon>Eukaryota</taxon>
        <taxon>Viridiplantae</taxon>
        <taxon>Streptophyta</taxon>
        <taxon>Embryophyta</taxon>
        <taxon>Tracheophyta</taxon>
        <taxon>Spermatophyta</taxon>
        <taxon>Magnoliopsida</taxon>
        <taxon>eudicotyledons</taxon>
        <taxon>Gunneridae</taxon>
        <taxon>Pentapetalae</taxon>
        <taxon>rosids</taxon>
        <taxon>fabids</taxon>
        <taxon>Fabales</taxon>
        <taxon>Fabaceae</taxon>
        <taxon>Papilionoideae</taxon>
        <taxon>50 kb inversion clade</taxon>
        <taxon>NPAAA clade</taxon>
        <taxon>Hologalegina</taxon>
        <taxon>IRL clade</taxon>
        <taxon>Trifolieae</taxon>
        <taxon>Trifolium</taxon>
    </lineage>
</organism>
<sequence>MAIQIHECQSFGLGSLILGALYEAMWSACESIKLTGSESTFLG</sequence>